<dbReference type="RefSeq" id="WP_344803881.1">
    <property type="nucleotide sequence ID" value="NZ_BAABAB010000014.1"/>
</dbReference>
<dbReference type="Pfam" id="PF25872">
    <property type="entry name" value="HTH_77"/>
    <property type="match status" value="1"/>
</dbReference>
<dbReference type="SUPFAM" id="SSF48452">
    <property type="entry name" value="TPR-like"/>
    <property type="match status" value="1"/>
</dbReference>
<keyword evidence="6" id="KW-1185">Reference proteome</keyword>
<organism evidence="5 6">
    <name type="scientific">Microlunatus ginsengisoli</name>
    <dbReference type="NCBI Taxonomy" id="363863"/>
    <lineage>
        <taxon>Bacteria</taxon>
        <taxon>Bacillati</taxon>
        <taxon>Actinomycetota</taxon>
        <taxon>Actinomycetes</taxon>
        <taxon>Propionibacteriales</taxon>
        <taxon>Propionibacteriaceae</taxon>
        <taxon>Microlunatus</taxon>
    </lineage>
</organism>
<dbReference type="Gene3D" id="1.10.10.10">
    <property type="entry name" value="Winged helix-like DNA-binding domain superfamily/Winged helix DNA-binding domain"/>
    <property type="match status" value="1"/>
</dbReference>
<dbReference type="Pfam" id="PF03704">
    <property type="entry name" value="BTAD"/>
    <property type="match status" value="1"/>
</dbReference>
<dbReference type="EMBL" id="BAABAB010000014">
    <property type="protein sequence ID" value="GAA3617461.1"/>
    <property type="molecule type" value="Genomic_DNA"/>
</dbReference>
<protein>
    <recommendedName>
        <fullName evidence="4">OmpR/PhoB-type domain-containing protein</fullName>
    </recommendedName>
</protein>
<evidence type="ECO:0000259" key="4">
    <source>
        <dbReference type="PROSITE" id="PS51755"/>
    </source>
</evidence>
<evidence type="ECO:0000313" key="5">
    <source>
        <dbReference type="EMBL" id="GAA3617461.1"/>
    </source>
</evidence>
<dbReference type="Gene3D" id="1.25.40.10">
    <property type="entry name" value="Tetratricopeptide repeat domain"/>
    <property type="match status" value="1"/>
</dbReference>
<accession>A0ABP6ZRK0</accession>
<dbReference type="InterPro" id="IPR001867">
    <property type="entry name" value="OmpR/PhoB-type_DNA-bd"/>
</dbReference>
<dbReference type="Proteomes" id="UP001501490">
    <property type="component" value="Unassembled WGS sequence"/>
</dbReference>
<comment type="caution">
    <text evidence="5">The sequence shown here is derived from an EMBL/GenBank/DDBJ whole genome shotgun (WGS) entry which is preliminary data.</text>
</comment>
<dbReference type="InterPro" id="IPR016032">
    <property type="entry name" value="Sig_transdc_resp-reg_C-effctor"/>
</dbReference>
<dbReference type="PRINTS" id="PR00364">
    <property type="entry name" value="DISEASERSIST"/>
</dbReference>
<dbReference type="SUPFAM" id="SSF46894">
    <property type="entry name" value="C-terminal effector domain of the bipartite response regulators"/>
    <property type="match status" value="1"/>
</dbReference>
<dbReference type="SMART" id="SM01043">
    <property type="entry name" value="BTAD"/>
    <property type="match status" value="1"/>
</dbReference>
<keyword evidence="2 3" id="KW-0238">DNA-binding</keyword>
<dbReference type="CDD" id="cd15831">
    <property type="entry name" value="BTAD"/>
    <property type="match status" value="1"/>
</dbReference>
<dbReference type="PROSITE" id="PS51755">
    <property type="entry name" value="OMPR_PHOB"/>
    <property type="match status" value="1"/>
</dbReference>
<feature type="domain" description="OmpR/PhoB-type" evidence="4">
    <location>
        <begin position="1"/>
        <end position="94"/>
    </location>
</feature>
<dbReference type="InterPro" id="IPR058852">
    <property type="entry name" value="HTH_77"/>
</dbReference>
<comment type="similarity">
    <text evidence="1">Belongs to the AfsR/DnrI/RedD regulatory family.</text>
</comment>
<evidence type="ECO:0000313" key="6">
    <source>
        <dbReference type="Proteomes" id="UP001501490"/>
    </source>
</evidence>
<dbReference type="Pfam" id="PF00486">
    <property type="entry name" value="Trans_reg_C"/>
    <property type="match status" value="1"/>
</dbReference>
<dbReference type="InterPro" id="IPR011990">
    <property type="entry name" value="TPR-like_helical_dom_sf"/>
</dbReference>
<dbReference type="SUPFAM" id="SSF52540">
    <property type="entry name" value="P-loop containing nucleoside triphosphate hydrolases"/>
    <property type="match status" value="1"/>
</dbReference>
<dbReference type="PANTHER" id="PTHR47691:SF3">
    <property type="entry name" value="HTH-TYPE TRANSCRIPTIONAL REGULATOR RV0890C-RELATED"/>
    <property type="match status" value="1"/>
</dbReference>
<reference evidence="6" key="1">
    <citation type="journal article" date="2019" name="Int. J. Syst. Evol. Microbiol.">
        <title>The Global Catalogue of Microorganisms (GCM) 10K type strain sequencing project: providing services to taxonomists for standard genome sequencing and annotation.</title>
        <authorList>
            <consortium name="The Broad Institute Genomics Platform"/>
            <consortium name="The Broad Institute Genome Sequencing Center for Infectious Disease"/>
            <person name="Wu L."/>
            <person name="Ma J."/>
        </authorList>
    </citation>
    <scope>NUCLEOTIDE SEQUENCE [LARGE SCALE GENOMIC DNA]</scope>
    <source>
        <strain evidence="6">JCM 16929</strain>
    </source>
</reference>
<dbReference type="InterPro" id="IPR005158">
    <property type="entry name" value="BTAD"/>
</dbReference>
<feature type="DNA-binding region" description="OmpR/PhoB-type" evidence="3">
    <location>
        <begin position="1"/>
        <end position="94"/>
    </location>
</feature>
<evidence type="ECO:0000256" key="3">
    <source>
        <dbReference type="PROSITE-ProRule" id="PRU01091"/>
    </source>
</evidence>
<dbReference type="InterPro" id="IPR036388">
    <property type="entry name" value="WH-like_DNA-bd_sf"/>
</dbReference>
<proteinExistence type="inferred from homology"/>
<name>A0ABP6ZRK0_9ACTN</name>
<dbReference type="InterPro" id="IPR027417">
    <property type="entry name" value="P-loop_NTPase"/>
</dbReference>
<dbReference type="PANTHER" id="PTHR47691">
    <property type="entry name" value="REGULATOR-RELATED"/>
    <property type="match status" value="1"/>
</dbReference>
<evidence type="ECO:0000256" key="2">
    <source>
        <dbReference type="ARBA" id="ARBA00023125"/>
    </source>
</evidence>
<dbReference type="Gene3D" id="3.40.50.300">
    <property type="entry name" value="P-loop containing nucleotide triphosphate hydrolases"/>
    <property type="match status" value="1"/>
</dbReference>
<evidence type="ECO:0000256" key="1">
    <source>
        <dbReference type="ARBA" id="ARBA00005820"/>
    </source>
</evidence>
<sequence length="982" mass="104910">MRIRDLGSPIVEIEGRSTDLGATKQGALLARLSLELGRAVSSDALIAAAWGSDAVVSTARLDSQLWRLRNLLEPTRGRASSVLLKSGAGYRLAASPEVVDATLFVRLAENLPAVDDHASSERNLVGEIDEALGLWRGRPYEPISDLPDVVPAVTRLEELRSDLAERRISALIGAGQPGRALADLEPLIAATPYRERLWAQRMRILAGTGRIEEALAGYQRIRELLRDELGLDPGPELTDLHARLLSGDLEDDPALRPAGFPIVVDAASPAPETRPSAPEVHLPRRATRLVGRSGDLDRIRSLVGAYPLVTLVGAGGCGKTRLAVEVATVMAPDYPDGVWFVDLAAAAEESLVPDVLSSTFGLGASALGDPLLAIQNYLADKRALLVMDNCEHVLASAAAGVEAVLGSGGASTVLATSREPLGIDGEMVWSLSPLSLLEPPADGAGGTGAGHSPAVELFLERARAARPDLDPEPAGLDAIGRICRAVDGLPLALELAAARTRMFGLEEILDQVVGDPSRLGRIGRGRIAPGQVGLEPAGRGRADHRNTLYDAIEWSYRLLDEPEQALHRRLSILPGEFSLTTAAGVAGGESDRATVADGLAVLVNSSMLITRRSRQHATRFAQLETVRAHARRRLLDGGEANALSRRRDEWVRGVLGRRPRAGTADEPAWFEELDDAYGVIRACLQDQLRGDGDPELARLGAELTTYWYYRHRLMEGGRWLEALLAQGPPARTPAEAGIRAMRLAAVYYLRTRADLARPLLVVGLDQIGTIAESDVIDVAETIACLAGTAWGREENQWLVALHDRLRPLAVRAGDPQLAVLTEMVGSVAQLPLRPLEVSKTEAAALFERAGEIGNLFAQWMAALVRTSVAMIEQDPVDGIAWIRRLVPIHLRLGSGGGWVFLETLGNFAAMTSDYSEAARLYAGGAALAHRAGTVWPTRAPTAALIERTRTALGAGFESAAAAGASLTLEEVARGWTTADDPG</sequence>
<gene>
    <name evidence="5" type="ORF">GCM10022236_19560</name>
</gene>
<dbReference type="SMART" id="SM00862">
    <property type="entry name" value="Trans_reg_C"/>
    <property type="match status" value="1"/>
</dbReference>